<feature type="signal peptide" evidence="2">
    <location>
        <begin position="1"/>
        <end position="18"/>
    </location>
</feature>
<gene>
    <name evidence="3" type="ORF">TWF696_003763</name>
</gene>
<evidence type="ECO:0000313" key="3">
    <source>
        <dbReference type="EMBL" id="KAK6354622.1"/>
    </source>
</evidence>
<evidence type="ECO:0000313" key="4">
    <source>
        <dbReference type="Proteomes" id="UP001375240"/>
    </source>
</evidence>
<accession>A0AAV9V439</accession>
<dbReference type="EMBL" id="JAVHNQ010000002">
    <property type="protein sequence ID" value="KAK6354622.1"/>
    <property type="molecule type" value="Genomic_DNA"/>
</dbReference>
<comment type="caution">
    <text evidence="3">The sequence shown here is derived from an EMBL/GenBank/DDBJ whole genome shotgun (WGS) entry which is preliminary data.</text>
</comment>
<feature type="compositionally biased region" description="Low complexity" evidence="1">
    <location>
        <begin position="275"/>
        <end position="287"/>
    </location>
</feature>
<organism evidence="3 4">
    <name type="scientific">Orbilia brochopaga</name>
    <dbReference type="NCBI Taxonomy" id="3140254"/>
    <lineage>
        <taxon>Eukaryota</taxon>
        <taxon>Fungi</taxon>
        <taxon>Dikarya</taxon>
        <taxon>Ascomycota</taxon>
        <taxon>Pezizomycotina</taxon>
        <taxon>Orbiliomycetes</taxon>
        <taxon>Orbiliales</taxon>
        <taxon>Orbiliaceae</taxon>
        <taxon>Orbilia</taxon>
    </lineage>
</organism>
<feature type="region of interest" description="Disordered" evidence="1">
    <location>
        <begin position="256"/>
        <end position="287"/>
    </location>
</feature>
<proteinExistence type="predicted"/>
<feature type="chain" id="PRO_5043575329" evidence="2">
    <location>
        <begin position="19"/>
        <end position="345"/>
    </location>
</feature>
<dbReference type="Proteomes" id="UP001375240">
    <property type="component" value="Unassembled WGS sequence"/>
</dbReference>
<reference evidence="3 4" key="1">
    <citation type="submission" date="2019-10" db="EMBL/GenBank/DDBJ databases">
        <authorList>
            <person name="Palmer J.M."/>
        </authorList>
    </citation>
    <scope>NUCLEOTIDE SEQUENCE [LARGE SCALE GENOMIC DNA]</scope>
    <source>
        <strain evidence="3 4">TWF696</strain>
    </source>
</reference>
<keyword evidence="2" id="KW-0732">Signal</keyword>
<dbReference type="AlphaFoldDB" id="A0AAV9V439"/>
<keyword evidence="4" id="KW-1185">Reference proteome</keyword>
<evidence type="ECO:0000256" key="1">
    <source>
        <dbReference type="SAM" id="MobiDB-lite"/>
    </source>
</evidence>
<name>A0AAV9V439_9PEZI</name>
<protein>
    <submittedName>
        <fullName evidence="3">Uncharacterized protein</fullName>
    </submittedName>
</protein>
<sequence>MVATKISTLLLLPAMVMAAASSSSTAGTFTMDKNGGDLVPKLPENSKDTDCVAAYKQPISCDIAVTMSINPKDKSHVPDEKSLDKICTKKCLSSLQTWIRGKGKCDSAKFLDFLGLSNSTTDGKYTDSDLQQFFISGIYWDKCLTELNTNQKYGASRYCISQTAEAYAGEKGTKVPTTFYTDDAENFCKASTCGAQAAYLWAPKKIITKVSGKKVKRDGGKSHAAAKGAKAAPAKAVEAPKGDLISLDEACPNIDTSRFPKREGGAAAKSAGNKTVSGGQTATTGAAGAATSGAKAGAKATTTGAHGANQTGAALASQNSAQQVSMVERSVAVSALLVAVAFTIW</sequence>
<evidence type="ECO:0000256" key="2">
    <source>
        <dbReference type="SAM" id="SignalP"/>
    </source>
</evidence>